<name>A1ZTR7_MICM2</name>
<comment type="caution">
    <text evidence="1">The sequence shown here is derived from an EMBL/GenBank/DDBJ whole genome shotgun (WGS) entry which is preliminary data.</text>
</comment>
<protein>
    <submittedName>
        <fullName evidence="1">Uncharacterized protein</fullName>
    </submittedName>
</protein>
<dbReference type="EMBL" id="AAWS01000037">
    <property type="protein sequence ID" value="EAY26169.1"/>
    <property type="molecule type" value="Genomic_DNA"/>
</dbReference>
<gene>
    <name evidence="1" type="ORF">M23134_02501</name>
</gene>
<sequence length="45" mass="4795">MIKWLCITTKTIDSINHVALYVTSAQASALTGLCTGNIQGKIMPS</sequence>
<accession>A1ZTR7</accession>
<keyword evidence="2" id="KW-1185">Reference proteome</keyword>
<organism evidence="1 2">
    <name type="scientific">Microscilla marina ATCC 23134</name>
    <dbReference type="NCBI Taxonomy" id="313606"/>
    <lineage>
        <taxon>Bacteria</taxon>
        <taxon>Pseudomonadati</taxon>
        <taxon>Bacteroidota</taxon>
        <taxon>Cytophagia</taxon>
        <taxon>Cytophagales</taxon>
        <taxon>Microscillaceae</taxon>
        <taxon>Microscilla</taxon>
    </lineage>
</organism>
<reference evidence="1 2" key="1">
    <citation type="submission" date="2007-01" db="EMBL/GenBank/DDBJ databases">
        <authorList>
            <person name="Haygood M."/>
            <person name="Podell S."/>
            <person name="Anderson C."/>
            <person name="Hopkinson B."/>
            <person name="Roe K."/>
            <person name="Barbeau K."/>
            <person name="Gaasterland T."/>
            <person name="Ferriera S."/>
            <person name="Johnson J."/>
            <person name="Kravitz S."/>
            <person name="Beeson K."/>
            <person name="Sutton G."/>
            <person name="Rogers Y.-H."/>
            <person name="Friedman R."/>
            <person name="Frazier M."/>
            <person name="Venter J.C."/>
        </authorList>
    </citation>
    <scope>NUCLEOTIDE SEQUENCE [LARGE SCALE GENOMIC DNA]</scope>
    <source>
        <strain evidence="1 2">ATCC 23134</strain>
    </source>
</reference>
<dbReference type="AlphaFoldDB" id="A1ZTR7"/>
<evidence type="ECO:0000313" key="2">
    <source>
        <dbReference type="Proteomes" id="UP000004095"/>
    </source>
</evidence>
<dbReference type="Proteomes" id="UP000004095">
    <property type="component" value="Unassembled WGS sequence"/>
</dbReference>
<proteinExistence type="predicted"/>
<evidence type="ECO:0000313" key="1">
    <source>
        <dbReference type="EMBL" id="EAY26169.1"/>
    </source>
</evidence>